<dbReference type="Proteomes" id="UP000005580">
    <property type="component" value="Unassembled WGS sequence"/>
</dbReference>
<evidence type="ECO:0000259" key="6">
    <source>
        <dbReference type="PROSITE" id="PS50977"/>
    </source>
</evidence>
<keyword evidence="8" id="KW-1185">Reference proteome</keyword>
<dbReference type="Gene3D" id="1.10.357.10">
    <property type="entry name" value="Tetracycline Repressor, domain 2"/>
    <property type="match status" value="1"/>
</dbReference>
<dbReference type="AlphaFoldDB" id="E7RSG0"/>
<evidence type="ECO:0000256" key="5">
    <source>
        <dbReference type="PROSITE-ProRule" id="PRU00335"/>
    </source>
</evidence>
<evidence type="ECO:0000313" key="7">
    <source>
        <dbReference type="EMBL" id="EFZ36161.1"/>
    </source>
</evidence>
<evidence type="ECO:0000256" key="1">
    <source>
        <dbReference type="ARBA" id="ARBA00022491"/>
    </source>
</evidence>
<keyword evidence="4" id="KW-0804">Transcription</keyword>
<dbReference type="EMBL" id="AEPE02000006">
    <property type="protein sequence ID" value="EFZ36161.1"/>
    <property type="molecule type" value="Genomic_DNA"/>
</dbReference>
<dbReference type="eggNOG" id="COG1309">
    <property type="taxonomic scope" value="Bacteria"/>
</dbReference>
<sequence>MKKTCTQTLYRQELKGKILQTAMEEFTQKGVRAVKMDDIATRLSISKRTLYEIYSNKEDLLLEGVRLYHNESAAYMKFFSIQPEHNVMDIIIEFYQKKMGDLARTNPVFYSDIHKYETVTAFLEEEHERNEEEACRFFERGIHEGFFRPDFDYGIISRIGNVAMKYVMETKMYQEYDMQYIFRNIVFTLIRGFCTQKGIEIIDKRLSA</sequence>
<evidence type="ECO:0000256" key="2">
    <source>
        <dbReference type="ARBA" id="ARBA00023015"/>
    </source>
</evidence>
<feature type="DNA-binding region" description="H-T-H motif" evidence="5">
    <location>
        <begin position="35"/>
        <end position="54"/>
    </location>
</feature>
<keyword evidence="2" id="KW-0805">Transcription regulation</keyword>
<dbReference type="InterPro" id="IPR036271">
    <property type="entry name" value="Tet_transcr_reg_TetR-rel_C_sf"/>
</dbReference>
<dbReference type="RefSeq" id="WP_004370452.1">
    <property type="nucleotide sequence ID" value="NZ_GL833119.1"/>
</dbReference>
<keyword evidence="1" id="KW-0678">Repressor</keyword>
<dbReference type="PROSITE" id="PS50977">
    <property type="entry name" value="HTH_TETR_2"/>
    <property type="match status" value="1"/>
</dbReference>
<dbReference type="PANTHER" id="PTHR30055:SF175">
    <property type="entry name" value="HTH-TYPE TRANSCRIPTIONAL REPRESSOR KSTR2"/>
    <property type="match status" value="1"/>
</dbReference>
<reference evidence="7" key="1">
    <citation type="submission" date="2011-01" db="EMBL/GenBank/DDBJ databases">
        <authorList>
            <person name="Muzny D."/>
            <person name="Qin X."/>
            <person name="Buhay C."/>
            <person name="Dugan-Rocha S."/>
            <person name="Ding Y."/>
            <person name="Chen G."/>
            <person name="Hawes A."/>
            <person name="Holder M."/>
            <person name="Jhangiani S."/>
            <person name="Johnson A."/>
            <person name="Khan Z."/>
            <person name="Li Z."/>
            <person name="Liu W."/>
            <person name="Liu X."/>
            <person name="Perez L."/>
            <person name="Shen H."/>
            <person name="Wang Q."/>
            <person name="Watt J."/>
            <person name="Xi L."/>
            <person name="Xin Y."/>
            <person name="Zhou J."/>
            <person name="Deng J."/>
            <person name="Jiang H."/>
            <person name="Liu Y."/>
            <person name="Qu J."/>
            <person name="Song X.-Z."/>
            <person name="Zhang L."/>
            <person name="Villasana D."/>
            <person name="Johnson A."/>
            <person name="Liu J."/>
            <person name="Liyanage D."/>
            <person name="Lorensuhewa L."/>
            <person name="Robinson T."/>
            <person name="Song A."/>
            <person name="Song B.-B."/>
            <person name="Dinh H."/>
            <person name="Thornton R."/>
            <person name="Coyle M."/>
            <person name="Francisco L."/>
            <person name="Jackson L."/>
            <person name="Javaid M."/>
            <person name="Korchina V."/>
            <person name="Kovar C."/>
            <person name="Mata R."/>
            <person name="Mathew T."/>
            <person name="Ngo R."/>
            <person name="Nguyen L."/>
            <person name="Nguyen N."/>
            <person name="Okwuonu G."/>
            <person name="Ongeri F."/>
            <person name="Pham C."/>
            <person name="Simmons D."/>
            <person name="Wilczek-Boney K."/>
            <person name="Hale W."/>
            <person name="Jakkamsetti A."/>
            <person name="Pham P."/>
            <person name="Ruth R."/>
            <person name="San Lucas F."/>
            <person name="Warren J."/>
            <person name="Zhang J."/>
            <person name="Zhao Z."/>
            <person name="Zhou C."/>
            <person name="Zhu D."/>
            <person name="Lee S."/>
            <person name="Bess C."/>
            <person name="Blankenburg K."/>
            <person name="Forbes L."/>
            <person name="Fu Q."/>
            <person name="Gubbala S."/>
            <person name="Hirani K."/>
            <person name="Jayaseelan J.C."/>
            <person name="Lara F."/>
            <person name="Munidasa M."/>
            <person name="Palculict T."/>
            <person name="Patil S."/>
            <person name="Pu L.-L."/>
            <person name="Saada N."/>
            <person name="Tang L."/>
            <person name="Weissenberger G."/>
            <person name="Zhu Y."/>
            <person name="Hemphill L."/>
            <person name="Shang Y."/>
            <person name="Youmans B."/>
            <person name="Ayvaz T."/>
            <person name="Ross M."/>
            <person name="Santibanez J."/>
            <person name="Aqrawi P."/>
            <person name="Gross S."/>
            <person name="Joshi V."/>
            <person name="Fowler G."/>
            <person name="Nazareth L."/>
            <person name="Reid J."/>
            <person name="Worley K."/>
            <person name="Petrosino J."/>
            <person name="Highlander S."/>
            <person name="Gibbs R."/>
        </authorList>
    </citation>
    <scope>NUCLEOTIDE SEQUENCE [LARGE SCALE GENOMIC DNA]</scope>
    <source>
        <strain evidence="7">ATCC 33269</strain>
    </source>
</reference>
<dbReference type="SUPFAM" id="SSF46689">
    <property type="entry name" value="Homeodomain-like"/>
    <property type="match status" value="1"/>
</dbReference>
<feature type="domain" description="HTH tetR-type" evidence="6">
    <location>
        <begin position="12"/>
        <end position="72"/>
    </location>
</feature>
<dbReference type="SUPFAM" id="SSF48498">
    <property type="entry name" value="Tetracyclin repressor-like, C-terminal domain"/>
    <property type="match status" value="1"/>
</dbReference>
<proteinExistence type="predicted"/>
<protein>
    <submittedName>
        <fullName evidence="7">Transcriptional regulator, TetR family</fullName>
    </submittedName>
</protein>
<dbReference type="Pfam" id="PF00440">
    <property type="entry name" value="TetR_N"/>
    <property type="match status" value="1"/>
</dbReference>
<organism evidence="7 8">
    <name type="scientific">Hoylesella oralis ATCC 33269</name>
    <dbReference type="NCBI Taxonomy" id="873533"/>
    <lineage>
        <taxon>Bacteria</taxon>
        <taxon>Pseudomonadati</taxon>
        <taxon>Bacteroidota</taxon>
        <taxon>Bacteroidia</taxon>
        <taxon>Bacteroidales</taxon>
        <taxon>Prevotellaceae</taxon>
        <taxon>Hoylesella</taxon>
    </lineage>
</organism>
<keyword evidence="3 5" id="KW-0238">DNA-binding</keyword>
<accession>E7RSG0</accession>
<evidence type="ECO:0000313" key="8">
    <source>
        <dbReference type="Proteomes" id="UP000005580"/>
    </source>
</evidence>
<evidence type="ECO:0000256" key="4">
    <source>
        <dbReference type="ARBA" id="ARBA00023163"/>
    </source>
</evidence>
<dbReference type="InterPro" id="IPR001647">
    <property type="entry name" value="HTH_TetR"/>
</dbReference>
<comment type="caution">
    <text evidence="7">The sequence shown here is derived from an EMBL/GenBank/DDBJ whole genome shotgun (WGS) entry which is preliminary data.</text>
</comment>
<dbReference type="InterPro" id="IPR050109">
    <property type="entry name" value="HTH-type_TetR-like_transc_reg"/>
</dbReference>
<dbReference type="STRING" id="28134.SAMN05444288_2175"/>
<evidence type="ECO:0000256" key="3">
    <source>
        <dbReference type="ARBA" id="ARBA00023125"/>
    </source>
</evidence>
<dbReference type="PRINTS" id="PR00455">
    <property type="entry name" value="HTHTETR"/>
</dbReference>
<gene>
    <name evidence="7" type="ORF">HMPREF0663_12228</name>
</gene>
<dbReference type="InterPro" id="IPR009057">
    <property type="entry name" value="Homeodomain-like_sf"/>
</dbReference>
<dbReference type="GO" id="GO:0003700">
    <property type="term" value="F:DNA-binding transcription factor activity"/>
    <property type="evidence" value="ECO:0007669"/>
    <property type="project" value="TreeGrafter"/>
</dbReference>
<dbReference type="PANTHER" id="PTHR30055">
    <property type="entry name" value="HTH-TYPE TRANSCRIPTIONAL REGULATOR RUTR"/>
    <property type="match status" value="1"/>
</dbReference>
<dbReference type="GO" id="GO:0000976">
    <property type="term" value="F:transcription cis-regulatory region binding"/>
    <property type="evidence" value="ECO:0007669"/>
    <property type="project" value="TreeGrafter"/>
</dbReference>
<name>E7RSG0_9BACT</name>
<dbReference type="HOGENOM" id="CLU_069356_30_0_10"/>